<evidence type="ECO:0000313" key="2">
    <source>
        <dbReference type="Proteomes" id="UP000765509"/>
    </source>
</evidence>
<sequence>MSINQEDHIKALEDNLLIGIEAFKTLKRFTNDITTLKFDGTNFFDWILDIDQILLDLFDQDSYLQNLQPTPLNKNWDKTARFLIHWTIPSQLRPNIKDSISAHAACMALLAQFNRNNRSSHMATLVKLFNIQHHITQPEHLILLYDKLYRQFHQLIYNGFKIDQDSLFGALFQIAIGRSNFEIYKSISKCLDDRPNTQINPPTSKDLVSSARTQFENLNKSKVALQDNTLLVLFDSATELIPSSSLDLSNTQDTLTRALENLKLSSQISNQLLNSAFKLFPQQSSIIQPQVHSLPQTSHPHSRAA</sequence>
<gene>
    <name evidence="1" type="ORF">O181_017246</name>
</gene>
<evidence type="ECO:0000313" key="1">
    <source>
        <dbReference type="EMBL" id="MBW0477531.1"/>
    </source>
</evidence>
<reference evidence="1" key="1">
    <citation type="submission" date="2021-03" db="EMBL/GenBank/DDBJ databases">
        <title>Draft genome sequence of rust myrtle Austropuccinia psidii MF-1, a brazilian biotype.</title>
        <authorList>
            <person name="Quecine M.C."/>
            <person name="Pachon D.M.R."/>
            <person name="Bonatelli M.L."/>
            <person name="Correr F.H."/>
            <person name="Franceschini L.M."/>
            <person name="Leite T.F."/>
            <person name="Margarido G.R.A."/>
            <person name="Almeida C.A."/>
            <person name="Ferrarezi J.A."/>
            <person name="Labate C.A."/>
        </authorList>
    </citation>
    <scope>NUCLEOTIDE SEQUENCE</scope>
    <source>
        <strain evidence="1">MF-1</strain>
    </source>
</reference>
<keyword evidence="2" id="KW-1185">Reference proteome</keyword>
<organism evidence="1 2">
    <name type="scientific">Austropuccinia psidii MF-1</name>
    <dbReference type="NCBI Taxonomy" id="1389203"/>
    <lineage>
        <taxon>Eukaryota</taxon>
        <taxon>Fungi</taxon>
        <taxon>Dikarya</taxon>
        <taxon>Basidiomycota</taxon>
        <taxon>Pucciniomycotina</taxon>
        <taxon>Pucciniomycetes</taxon>
        <taxon>Pucciniales</taxon>
        <taxon>Sphaerophragmiaceae</taxon>
        <taxon>Austropuccinia</taxon>
    </lineage>
</organism>
<dbReference type="Proteomes" id="UP000765509">
    <property type="component" value="Unassembled WGS sequence"/>
</dbReference>
<dbReference type="AlphaFoldDB" id="A0A9Q3C786"/>
<comment type="caution">
    <text evidence="1">The sequence shown here is derived from an EMBL/GenBank/DDBJ whole genome shotgun (WGS) entry which is preliminary data.</text>
</comment>
<proteinExistence type="predicted"/>
<protein>
    <submittedName>
        <fullName evidence="1">Uncharacterized protein</fullName>
    </submittedName>
</protein>
<dbReference type="EMBL" id="AVOT02004845">
    <property type="protein sequence ID" value="MBW0477531.1"/>
    <property type="molecule type" value="Genomic_DNA"/>
</dbReference>
<accession>A0A9Q3C786</accession>
<name>A0A9Q3C786_9BASI</name>
<dbReference type="OrthoDB" id="2507033at2759"/>